<evidence type="ECO:0000256" key="1">
    <source>
        <dbReference type="SAM" id="Phobius"/>
    </source>
</evidence>
<feature type="transmembrane region" description="Helical" evidence="1">
    <location>
        <begin position="155"/>
        <end position="172"/>
    </location>
</feature>
<feature type="transmembrane region" description="Helical" evidence="1">
    <location>
        <begin position="96"/>
        <end position="118"/>
    </location>
</feature>
<keyword evidence="3" id="KW-1185">Reference proteome</keyword>
<name>A0ABS9DXD5_9PROT</name>
<dbReference type="RefSeq" id="WP_235703596.1">
    <property type="nucleotide sequence ID" value="NZ_JAKGBZ010000009.1"/>
</dbReference>
<feature type="transmembrane region" description="Helical" evidence="1">
    <location>
        <begin position="184"/>
        <end position="205"/>
    </location>
</feature>
<evidence type="ECO:0000313" key="3">
    <source>
        <dbReference type="Proteomes" id="UP001521209"/>
    </source>
</evidence>
<dbReference type="EMBL" id="JAKGBZ010000009">
    <property type="protein sequence ID" value="MCF3946361.1"/>
    <property type="molecule type" value="Genomic_DNA"/>
</dbReference>
<dbReference type="Proteomes" id="UP001521209">
    <property type="component" value="Unassembled WGS sequence"/>
</dbReference>
<evidence type="ECO:0000313" key="2">
    <source>
        <dbReference type="EMBL" id="MCF3946361.1"/>
    </source>
</evidence>
<gene>
    <name evidence="2" type="ORF">L2A60_06640</name>
</gene>
<sequence>MDHVPHEMDAGVGALAGDACLNCGTARVGPWCHECGQHAEAVHRSVKRLAVEAVEAALETDGRFLRTVRRLAFDPAGLTRDYLAGKRVSQFGPFKLFVIALVLFLFFANTHVSVIFGVPKTRETAAMPGWLLRASAVLNAHGAQVLRELRHSAELFAFLTVPVGAAVLRLIFPLRRGVAFYDHLIFAMQSLAFQLVMLTLIVAMPEGWPDLLVLLPLAAMTIHLFVHMRGVYRTSKAGTVVRMLLLGTGTAIAYSALATVWLAAAALLALA</sequence>
<comment type="caution">
    <text evidence="2">The sequence shown here is derived from an EMBL/GenBank/DDBJ whole genome shotgun (WGS) entry which is preliminary data.</text>
</comment>
<dbReference type="Pfam" id="PF12412">
    <property type="entry name" value="DUF3667"/>
    <property type="match status" value="1"/>
</dbReference>
<reference evidence="2 3" key="1">
    <citation type="submission" date="2022-01" db="EMBL/GenBank/DDBJ databases">
        <authorList>
            <person name="Won M."/>
            <person name="Kim S.-J."/>
            <person name="Kwon S.-W."/>
        </authorList>
    </citation>
    <scope>NUCLEOTIDE SEQUENCE [LARGE SCALE GENOMIC DNA]</scope>
    <source>
        <strain evidence="2 3">KCTC 23505</strain>
    </source>
</reference>
<accession>A0ABS9DXD5</accession>
<dbReference type="InterPro" id="IPR022134">
    <property type="entry name" value="DUF3667"/>
</dbReference>
<keyword evidence="1" id="KW-0472">Membrane</keyword>
<feature type="transmembrane region" description="Helical" evidence="1">
    <location>
        <begin position="244"/>
        <end position="270"/>
    </location>
</feature>
<protein>
    <submittedName>
        <fullName evidence="2">DUF3667 domain-containing protein</fullName>
    </submittedName>
</protein>
<keyword evidence="1" id="KW-1133">Transmembrane helix</keyword>
<organism evidence="2 3">
    <name type="scientific">Acidiphilium iwatense</name>
    <dbReference type="NCBI Taxonomy" id="768198"/>
    <lineage>
        <taxon>Bacteria</taxon>
        <taxon>Pseudomonadati</taxon>
        <taxon>Pseudomonadota</taxon>
        <taxon>Alphaproteobacteria</taxon>
        <taxon>Acetobacterales</taxon>
        <taxon>Acidocellaceae</taxon>
        <taxon>Acidiphilium</taxon>
    </lineage>
</organism>
<proteinExistence type="predicted"/>
<keyword evidence="1" id="KW-0812">Transmembrane</keyword>
<feature type="transmembrane region" description="Helical" evidence="1">
    <location>
        <begin position="211"/>
        <end position="232"/>
    </location>
</feature>